<comment type="similarity">
    <text evidence="9">Belongs to the binding-protein-dependent transport system permease family. LivHM subfamily.</text>
</comment>
<keyword evidence="4" id="KW-0997">Cell inner membrane</keyword>
<reference evidence="11" key="1">
    <citation type="journal article" date="2014" name="Front. Microbiol.">
        <title>High frequency of phylogenetically diverse reductive dehalogenase-homologous genes in deep subseafloor sedimentary metagenomes.</title>
        <authorList>
            <person name="Kawai M."/>
            <person name="Futagami T."/>
            <person name="Toyoda A."/>
            <person name="Takaki Y."/>
            <person name="Nishi S."/>
            <person name="Hori S."/>
            <person name="Arai W."/>
            <person name="Tsubouchi T."/>
            <person name="Morono Y."/>
            <person name="Uchiyama I."/>
            <person name="Ito T."/>
            <person name="Fujiyama A."/>
            <person name="Inagaki F."/>
            <person name="Takami H."/>
        </authorList>
    </citation>
    <scope>NUCLEOTIDE SEQUENCE</scope>
    <source>
        <strain evidence="11">Expedition CK06-06</strain>
    </source>
</reference>
<dbReference type="PANTHER" id="PTHR11795:SF371">
    <property type="entry name" value="HIGH-AFFINITY BRANCHED-CHAIN AMINO ACID TRANSPORT SYSTEM PERMEASE PROTEIN LIVH"/>
    <property type="match status" value="1"/>
</dbReference>
<evidence type="ECO:0000256" key="10">
    <source>
        <dbReference type="SAM" id="Phobius"/>
    </source>
</evidence>
<evidence type="ECO:0000256" key="2">
    <source>
        <dbReference type="ARBA" id="ARBA00022448"/>
    </source>
</evidence>
<dbReference type="Pfam" id="PF02653">
    <property type="entry name" value="BPD_transp_2"/>
    <property type="match status" value="1"/>
</dbReference>
<keyword evidence="6" id="KW-0029">Amino-acid transport</keyword>
<sequence>LAATAGILAGIENKFITPELGWQMLLSIFAAVVLGGIGNPYGAIVGGMVIGITEEVSTAFIPTGYKPAVAFIIMILMLIVKPTGLLGKRR</sequence>
<dbReference type="GO" id="GO:0042941">
    <property type="term" value="P:D-alanine transmembrane transport"/>
    <property type="evidence" value="ECO:0007669"/>
    <property type="project" value="TreeGrafter"/>
</dbReference>
<evidence type="ECO:0008006" key="12">
    <source>
        <dbReference type="Google" id="ProtNLM"/>
    </source>
</evidence>
<evidence type="ECO:0000256" key="8">
    <source>
        <dbReference type="ARBA" id="ARBA00023136"/>
    </source>
</evidence>
<comment type="caution">
    <text evidence="11">The sequence shown here is derived from an EMBL/GenBank/DDBJ whole genome shotgun (WGS) entry which is preliminary data.</text>
</comment>
<protein>
    <recommendedName>
        <fullName evidence="12">Branched-chain amino acid ABC transporter permease</fullName>
    </recommendedName>
</protein>
<keyword evidence="8 10" id="KW-0472">Membrane</keyword>
<proteinExistence type="inferred from homology"/>
<dbReference type="GO" id="GO:0015192">
    <property type="term" value="F:L-phenylalanine transmembrane transporter activity"/>
    <property type="evidence" value="ECO:0007669"/>
    <property type="project" value="TreeGrafter"/>
</dbReference>
<dbReference type="EMBL" id="BARS01013169">
    <property type="protein sequence ID" value="GAF94120.1"/>
    <property type="molecule type" value="Genomic_DNA"/>
</dbReference>
<feature type="transmembrane region" description="Helical" evidence="10">
    <location>
        <begin position="24"/>
        <end position="52"/>
    </location>
</feature>
<keyword evidence="5 10" id="KW-0812">Transmembrane</keyword>
<evidence type="ECO:0000256" key="1">
    <source>
        <dbReference type="ARBA" id="ARBA00004651"/>
    </source>
</evidence>
<accession>X0V0D6</accession>
<evidence type="ECO:0000256" key="7">
    <source>
        <dbReference type="ARBA" id="ARBA00022989"/>
    </source>
</evidence>
<dbReference type="GO" id="GO:0005886">
    <property type="term" value="C:plasma membrane"/>
    <property type="evidence" value="ECO:0007669"/>
    <property type="project" value="UniProtKB-SubCell"/>
</dbReference>
<dbReference type="GO" id="GO:0015188">
    <property type="term" value="F:L-isoleucine transmembrane transporter activity"/>
    <property type="evidence" value="ECO:0007669"/>
    <property type="project" value="TreeGrafter"/>
</dbReference>
<dbReference type="PANTHER" id="PTHR11795">
    <property type="entry name" value="BRANCHED-CHAIN AMINO ACID TRANSPORT SYSTEM PERMEASE PROTEIN LIVH"/>
    <property type="match status" value="1"/>
</dbReference>
<evidence type="ECO:0000256" key="5">
    <source>
        <dbReference type="ARBA" id="ARBA00022692"/>
    </source>
</evidence>
<keyword evidence="2" id="KW-0813">Transport</keyword>
<keyword evidence="3" id="KW-1003">Cell membrane</keyword>
<keyword evidence="7 10" id="KW-1133">Transmembrane helix</keyword>
<dbReference type="InterPro" id="IPR001851">
    <property type="entry name" value="ABC_transp_permease"/>
</dbReference>
<comment type="subcellular location">
    <subcellularLocation>
        <location evidence="1">Cell membrane</location>
        <topology evidence="1">Multi-pass membrane protein</topology>
    </subcellularLocation>
</comment>
<evidence type="ECO:0000256" key="3">
    <source>
        <dbReference type="ARBA" id="ARBA00022475"/>
    </source>
</evidence>
<dbReference type="AlphaFoldDB" id="X0V0D6"/>
<gene>
    <name evidence="11" type="ORF">S01H1_23041</name>
</gene>
<evidence type="ECO:0000313" key="11">
    <source>
        <dbReference type="EMBL" id="GAF94120.1"/>
    </source>
</evidence>
<dbReference type="InterPro" id="IPR052157">
    <property type="entry name" value="BCAA_transport_permease"/>
</dbReference>
<dbReference type="GO" id="GO:1903806">
    <property type="term" value="P:L-isoleucine import across plasma membrane"/>
    <property type="evidence" value="ECO:0007669"/>
    <property type="project" value="TreeGrafter"/>
</dbReference>
<dbReference type="GO" id="GO:0015808">
    <property type="term" value="P:L-alanine transport"/>
    <property type="evidence" value="ECO:0007669"/>
    <property type="project" value="TreeGrafter"/>
</dbReference>
<feature type="non-terminal residue" evidence="11">
    <location>
        <position position="1"/>
    </location>
</feature>
<name>X0V0D6_9ZZZZ</name>
<organism evidence="11">
    <name type="scientific">marine sediment metagenome</name>
    <dbReference type="NCBI Taxonomy" id="412755"/>
    <lineage>
        <taxon>unclassified sequences</taxon>
        <taxon>metagenomes</taxon>
        <taxon>ecological metagenomes</taxon>
    </lineage>
</organism>
<evidence type="ECO:0000256" key="4">
    <source>
        <dbReference type="ARBA" id="ARBA00022519"/>
    </source>
</evidence>
<dbReference type="GO" id="GO:0015190">
    <property type="term" value="F:L-leucine transmembrane transporter activity"/>
    <property type="evidence" value="ECO:0007669"/>
    <property type="project" value="TreeGrafter"/>
</dbReference>
<evidence type="ECO:0000256" key="6">
    <source>
        <dbReference type="ARBA" id="ARBA00022970"/>
    </source>
</evidence>
<evidence type="ECO:0000256" key="9">
    <source>
        <dbReference type="ARBA" id="ARBA00037998"/>
    </source>
</evidence>
<dbReference type="GO" id="GO:0005304">
    <property type="term" value="F:L-valine transmembrane transporter activity"/>
    <property type="evidence" value="ECO:0007669"/>
    <property type="project" value="TreeGrafter"/>
</dbReference>
<feature type="transmembrane region" description="Helical" evidence="10">
    <location>
        <begin position="64"/>
        <end position="80"/>
    </location>
</feature>